<protein>
    <recommendedName>
        <fullName evidence="4">Lipoprotein</fullName>
    </recommendedName>
</protein>
<evidence type="ECO:0000313" key="2">
    <source>
        <dbReference type="EMBL" id="QKJ67966.1"/>
    </source>
</evidence>
<evidence type="ECO:0000256" key="1">
    <source>
        <dbReference type="SAM" id="SignalP"/>
    </source>
</evidence>
<keyword evidence="1" id="KW-0732">Signal</keyword>
<dbReference type="RefSeq" id="WP_173534467.1">
    <property type="nucleotide sequence ID" value="NZ_CP054143.1"/>
</dbReference>
<accession>A0A6M8SWJ4</accession>
<feature type="signal peptide" evidence="1">
    <location>
        <begin position="1"/>
        <end position="17"/>
    </location>
</feature>
<reference evidence="2 3" key="1">
    <citation type="submission" date="2020-05" db="EMBL/GenBank/DDBJ databases">
        <title>Complete genome sequence of Deefgea sp. D17.</title>
        <authorList>
            <person name="Bae J.-W."/>
            <person name="Han J.E."/>
        </authorList>
    </citation>
    <scope>NUCLEOTIDE SEQUENCE [LARGE SCALE GENOMIC DNA]</scope>
    <source>
        <strain evidence="2 3">D17</strain>
    </source>
</reference>
<organism evidence="2 3">
    <name type="scientific">Deefgea piscis</name>
    <dbReference type="NCBI Taxonomy" id="2739061"/>
    <lineage>
        <taxon>Bacteria</taxon>
        <taxon>Pseudomonadati</taxon>
        <taxon>Pseudomonadota</taxon>
        <taxon>Betaproteobacteria</taxon>
        <taxon>Neisseriales</taxon>
        <taxon>Chitinibacteraceae</taxon>
        <taxon>Deefgea</taxon>
    </lineage>
</organism>
<dbReference type="Proteomes" id="UP000504844">
    <property type="component" value="Chromosome"/>
</dbReference>
<sequence>MRRLFALFVCVLFTACASPLPLQDGRLNPPAGQGMVLLSLTGQANYLMGASLSLDIAGPAPQQLITRLGTDMIQAPGSEENPAGKLFALTLPAGEYRTSQVRGSFIVVGVHSGEARYVTLPLNTDFRVVAGQVVYLGNVNVALNFASTLRLSNTAERDFYDLKQRDGVTDTRNILIEPLRLAQ</sequence>
<dbReference type="EMBL" id="CP054143">
    <property type="protein sequence ID" value="QKJ67966.1"/>
    <property type="molecule type" value="Genomic_DNA"/>
</dbReference>
<dbReference type="KEGG" id="dee:HQN60_15245"/>
<feature type="chain" id="PRO_5026892265" description="Lipoprotein" evidence="1">
    <location>
        <begin position="18"/>
        <end position="183"/>
    </location>
</feature>
<proteinExistence type="predicted"/>
<dbReference type="AlphaFoldDB" id="A0A6M8SWJ4"/>
<gene>
    <name evidence="2" type="ORF">HQN60_15245</name>
</gene>
<dbReference type="PROSITE" id="PS51257">
    <property type="entry name" value="PROKAR_LIPOPROTEIN"/>
    <property type="match status" value="1"/>
</dbReference>
<name>A0A6M8SWJ4_9NEIS</name>
<evidence type="ECO:0000313" key="3">
    <source>
        <dbReference type="Proteomes" id="UP000504844"/>
    </source>
</evidence>
<keyword evidence="3" id="KW-1185">Reference proteome</keyword>
<evidence type="ECO:0008006" key="4">
    <source>
        <dbReference type="Google" id="ProtNLM"/>
    </source>
</evidence>